<organism evidence="1">
    <name type="scientific">bioreactor metagenome</name>
    <dbReference type="NCBI Taxonomy" id="1076179"/>
    <lineage>
        <taxon>unclassified sequences</taxon>
        <taxon>metagenomes</taxon>
        <taxon>ecological metagenomes</taxon>
    </lineage>
</organism>
<accession>A0A645HLG7</accession>
<proteinExistence type="predicted"/>
<dbReference type="EMBL" id="VSSQ01095980">
    <property type="protein sequence ID" value="MPN39885.1"/>
    <property type="molecule type" value="Genomic_DNA"/>
</dbReference>
<gene>
    <name evidence="1" type="ORF">SDC9_187419</name>
</gene>
<sequence length="140" mass="16517">MQGDGQLVCHHEQDRRSLTVQRHQAYQDAFQYHHRADKCAAVLPFFVEPGEPQHHKPRRHRQQHRNDQQQTFHPAILHVTLYTVALPSGYTRISDYSMFANSVKKCAKRHSVAINRRFIRWKAENSLCRSGLRKALFIYI</sequence>
<comment type="caution">
    <text evidence="1">The sequence shown here is derived from an EMBL/GenBank/DDBJ whole genome shotgun (WGS) entry which is preliminary data.</text>
</comment>
<name>A0A645HLG7_9ZZZZ</name>
<protein>
    <submittedName>
        <fullName evidence="1">Uncharacterized protein</fullName>
    </submittedName>
</protein>
<dbReference type="AlphaFoldDB" id="A0A645HLG7"/>
<reference evidence="1" key="1">
    <citation type="submission" date="2019-08" db="EMBL/GenBank/DDBJ databases">
        <authorList>
            <person name="Kucharzyk K."/>
            <person name="Murdoch R.W."/>
            <person name="Higgins S."/>
            <person name="Loffler F."/>
        </authorList>
    </citation>
    <scope>NUCLEOTIDE SEQUENCE</scope>
</reference>
<evidence type="ECO:0000313" key="1">
    <source>
        <dbReference type="EMBL" id="MPN39885.1"/>
    </source>
</evidence>